<feature type="coiled-coil region" evidence="1">
    <location>
        <begin position="5"/>
        <end position="39"/>
    </location>
</feature>
<dbReference type="Pfam" id="PF10779">
    <property type="entry name" value="XhlA"/>
    <property type="match status" value="1"/>
</dbReference>
<evidence type="ECO:0000256" key="1">
    <source>
        <dbReference type="SAM" id="Coils"/>
    </source>
</evidence>
<keyword evidence="1" id="KW-0175">Coiled coil</keyword>
<sequence>MEQRVAKLEADMVDVKTRLAVAESNIKDMREDISAIKNNTTWILRIILGAIITGLLGLLVKGGI</sequence>
<keyword evidence="4" id="KW-1185">Reference proteome</keyword>
<reference evidence="3 4" key="1">
    <citation type="submission" date="2020-07" db="EMBL/GenBank/DDBJ databases">
        <title>Genomic Encyclopedia of Type Strains, Phase IV (KMG-IV): sequencing the most valuable type-strain genomes for metagenomic binning, comparative biology and taxonomic classification.</title>
        <authorList>
            <person name="Goeker M."/>
        </authorList>
    </citation>
    <scope>NUCLEOTIDE SEQUENCE [LARGE SCALE GENOMIC DNA]</scope>
    <source>
        <strain evidence="3 4">DSM 25220</strain>
    </source>
</reference>
<feature type="transmembrane region" description="Helical" evidence="2">
    <location>
        <begin position="42"/>
        <end position="60"/>
    </location>
</feature>
<keyword evidence="2" id="KW-0812">Transmembrane</keyword>
<dbReference type="EMBL" id="JACDUU010000006">
    <property type="protein sequence ID" value="MBA2872429.1"/>
    <property type="molecule type" value="Genomic_DNA"/>
</dbReference>
<accession>A0A7V9Z1L7</accession>
<dbReference type="Proteomes" id="UP000580891">
    <property type="component" value="Unassembled WGS sequence"/>
</dbReference>
<dbReference type="AlphaFoldDB" id="A0A7V9Z1L7"/>
<organism evidence="3 4">
    <name type="scientific">[Anoxybacillus] calidus</name>
    <dbReference type="NCBI Taxonomy" id="575178"/>
    <lineage>
        <taxon>Bacteria</taxon>
        <taxon>Bacillati</taxon>
        <taxon>Bacillota</taxon>
        <taxon>Bacilli</taxon>
        <taxon>Bacillales</taxon>
        <taxon>Anoxybacillaceae</taxon>
        <taxon>Paranoxybacillus</taxon>
    </lineage>
</organism>
<keyword evidence="2" id="KW-1133">Transmembrane helix</keyword>
<comment type="caution">
    <text evidence="3">The sequence shown here is derived from an EMBL/GenBank/DDBJ whole genome shotgun (WGS) entry which is preliminary data.</text>
</comment>
<gene>
    <name evidence="3" type="ORF">HNQ85_002738</name>
</gene>
<evidence type="ECO:0000256" key="2">
    <source>
        <dbReference type="SAM" id="Phobius"/>
    </source>
</evidence>
<evidence type="ECO:0000313" key="3">
    <source>
        <dbReference type="EMBL" id="MBA2872429.1"/>
    </source>
</evidence>
<dbReference type="InterPro" id="IPR019715">
    <property type="entry name" value="Haemolysin_XhlA"/>
</dbReference>
<proteinExistence type="predicted"/>
<name>A0A7V9Z1L7_9BACL</name>
<evidence type="ECO:0000313" key="4">
    <source>
        <dbReference type="Proteomes" id="UP000580891"/>
    </source>
</evidence>
<protein>
    <submittedName>
        <fullName evidence="3">Putative nucleic acid-binding Zn-ribbon protein</fullName>
    </submittedName>
</protein>
<keyword evidence="2" id="KW-0472">Membrane</keyword>